<feature type="compositionally biased region" description="Low complexity" evidence="1">
    <location>
        <begin position="702"/>
        <end position="726"/>
    </location>
</feature>
<evidence type="ECO:0000313" key="3">
    <source>
        <dbReference type="Proteomes" id="UP000002668"/>
    </source>
</evidence>
<organism evidence="3">
    <name type="scientific">Leptosphaeria maculans (strain JN3 / isolate v23.1.3 / race Av1-4-5-6-7-8)</name>
    <name type="common">Blackleg fungus</name>
    <name type="synonym">Phoma lingam</name>
    <dbReference type="NCBI Taxonomy" id="985895"/>
    <lineage>
        <taxon>Eukaryota</taxon>
        <taxon>Fungi</taxon>
        <taxon>Dikarya</taxon>
        <taxon>Ascomycota</taxon>
        <taxon>Pezizomycotina</taxon>
        <taxon>Dothideomycetes</taxon>
        <taxon>Pleosporomycetidae</taxon>
        <taxon>Pleosporales</taxon>
        <taxon>Pleosporineae</taxon>
        <taxon>Leptosphaeriaceae</taxon>
        <taxon>Plenodomus</taxon>
        <taxon>Plenodomus lingam/Leptosphaeria maculans species complex</taxon>
    </lineage>
</organism>
<dbReference type="eggNOG" id="ENOG502SHAC">
    <property type="taxonomic scope" value="Eukaryota"/>
</dbReference>
<feature type="region of interest" description="Disordered" evidence="1">
    <location>
        <begin position="767"/>
        <end position="814"/>
    </location>
</feature>
<dbReference type="PANTHER" id="PTHR36091:SF2">
    <property type="entry name" value="AMINOGLYCOSIDE PHOSPHOTRANSFERASE DOMAIN-CONTAINING PROTEIN"/>
    <property type="match status" value="1"/>
</dbReference>
<dbReference type="GO" id="GO:0005739">
    <property type="term" value="C:mitochondrion"/>
    <property type="evidence" value="ECO:0007669"/>
    <property type="project" value="TreeGrafter"/>
</dbReference>
<gene>
    <name evidence="2" type="ORF">LEMA_P104450.1</name>
</gene>
<dbReference type="OrthoDB" id="10003767at2759"/>
<dbReference type="SUPFAM" id="SSF56112">
    <property type="entry name" value="Protein kinase-like (PK-like)"/>
    <property type="match status" value="1"/>
</dbReference>
<dbReference type="HOGENOM" id="CLU_346832_0_0_1"/>
<accession>E5A118</accession>
<evidence type="ECO:0000256" key="1">
    <source>
        <dbReference type="SAM" id="MobiDB-lite"/>
    </source>
</evidence>
<dbReference type="STRING" id="985895.E5A118"/>
<feature type="compositionally biased region" description="Polar residues" evidence="1">
    <location>
        <begin position="465"/>
        <end position="479"/>
    </location>
</feature>
<reference evidence="3" key="1">
    <citation type="journal article" date="2011" name="Nat. Commun.">
        <title>Effector diversification within compartments of the Leptosphaeria maculans genome affected by Repeat-Induced Point mutations.</title>
        <authorList>
            <person name="Rouxel T."/>
            <person name="Grandaubert J."/>
            <person name="Hane J.K."/>
            <person name="Hoede C."/>
            <person name="van de Wouw A.P."/>
            <person name="Couloux A."/>
            <person name="Dominguez V."/>
            <person name="Anthouard V."/>
            <person name="Bally P."/>
            <person name="Bourras S."/>
            <person name="Cozijnsen A.J."/>
            <person name="Ciuffetti L.M."/>
            <person name="Degrave A."/>
            <person name="Dilmaghani A."/>
            <person name="Duret L."/>
            <person name="Fudal I."/>
            <person name="Goodwin S.B."/>
            <person name="Gout L."/>
            <person name="Glaser N."/>
            <person name="Linglin J."/>
            <person name="Kema G.H.J."/>
            <person name="Lapalu N."/>
            <person name="Lawrence C.B."/>
            <person name="May K."/>
            <person name="Meyer M."/>
            <person name="Ollivier B."/>
            <person name="Poulain J."/>
            <person name="Schoch C.L."/>
            <person name="Simon A."/>
            <person name="Spatafora J.W."/>
            <person name="Stachowiak A."/>
            <person name="Turgeon B.G."/>
            <person name="Tyler B.M."/>
            <person name="Vincent D."/>
            <person name="Weissenbach J."/>
            <person name="Amselem J."/>
            <person name="Quesneville H."/>
            <person name="Oliver R.P."/>
            <person name="Wincker P."/>
            <person name="Balesdent M.-H."/>
            <person name="Howlett B.J."/>
        </authorList>
    </citation>
    <scope>NUCLEOTIDE SEQUENCE [LARGE SCALE GENOMIC DNA]</scope>
    <source>
        <strain evidence="3">JN3 / isolate v23.1.3 / race Av1-4-5-6-7-8</strain>
    </source>
</reference>
<feature type="region of interest" description="Disordered" evidence="1">
    <location>
        <begin position="540"/>
        <end position="753"/>
    </location>
</feature>
<dbReference type="PANTHER" id="PTHR36091">
    <property type="entry name" value="ALTERED INHERITANCE OF MITOCHONDRIA PROTEIN 9, MITOCHONDRIAL"/>
    <property type="match status" value="1"/>
</dbReference>
<dbReference type="Gene3D" id="3.90.1200.10">
    <property type="match status" value="1"/>
</dbReference>
<proteinExistence type="predicted"/>
<feature type="compositionally biased region" description="Low complexity" evidence="1">
    <location>
        <begin position="669"/>
        <end position="682"/>
    </location>
</feature>
<sequence length="814" mass="90010">MARFEELAEGGFNRTFLITMHDGFKFVGRNPYPVTEPKHLIVASELRRRILLAPNIFFMGLVDGTNLGDIWVDLSKKARITVVTKLVEFPASDSLYYTKDLPAEYKKVDVPIAESEQDSRFCIGPDTRLSLWYGKRLDIQVDRGRYMDPTAAPTFGAKKQIAHLTKFGQPLHPFQRLRREIYDYQKQSPSDHLDNLEKYLRAVPYIMPTGDDTPTRPILRHPDLQPNNVFISDDLNIFGLIDWQHCAILPLFLQCGIPNSLQNYGDSVSESLTPPELPHNFDDVSESEQFEQDLLLRRRQLHYFHVATTAKFNSTHYDALTDDFSAWRRKLFDHASDPWEGDNVTLKADLIQLMKNWSSIATSSSSMNDHASLPYPINFSEDEISECLRLNAAQIEADEQLQTCREWDRRVGALQSRRDELRPGRRALTTLTPLSTAAHDRHIAANAMNLTAYSDSESDGEAPPVTTSVAKPLSKSSFQRVVDRSNPGRIKVNLPGATQSHTKDNTPDDAPPSKKPRLGGGGLSGFNAMLPAPKKPNANAISTSASSNSDTRGLGKGLASGVNLKTGAEPAFKREPRVNMDEYDENGNVIKKEPMNKEDFRAMLNLPSPKTEKKERTADVSEAAVEIAPTEPQEAPKPAAPRFVPMSVGKGKKKKKPTISRSANDPENTSETSTSAPSPSQPLLEETAPPPRKPKLSLFGVTTNQTDPSSQPTPSTPYQPLLYNPSPTQPTPQIPNPTLPSPSSSSEPPALSTLASTLHLTPSELRQLLPKQHSKNPSAPKILTFNTDAEGRRWRRGGRGGRGGGGILGGRGAF</sequence>
<feature type="compositionally biased region" description="Basic and acidic residues" evidence="1">
    <location>
        <begin position="571"/>
        <end position="580"/>
    </location>
</feature>
<feature type="compositionally biased region" description="Gly residues" evidence="1">
    <location>
        <begin position="800"/>
        <end position="814"/>
    </location>
</feature>
<feature type="compositionally biased region" description="Basic and acidic residues" evidence="1">
    <location>
        <begin position="590"/>
        <end position="601"/>
    </location>
</feature>
<dbReference type="Pfam" id="PF10253">
    <property type="entry name" value="PRCC"/>
    <property type="match status" value="1"/>
</dbReference>
<name>E5A118_LEPMJ</name>
<dbReference type="Proteomes" id="UP000002668">
    <property type="component" value="Genome"/>
</dbReference>
<feature type="compositionally biased region" description="Pro residues" evidence="1">
    <location>
        <begin position="727"/>
        <end position="740"/>
    </location>
</feature>
<feature type="region of interest" description="Disordered" evidence="1">
    <location>
        <begin position="454"/>
        <end position="525"/>
    </location>
</feature>
<dbReference type="EMBL" id="FP929131">
    <property type="protein sequence ID" value="CBX97314.1"/>
    <property type="molecule type" value="Genomic_DNA"/>
</dbReference>
<dbReference type="InterPro" id="IPR051035">
    <property type="entry name" value="Mito_inheritance_9"/>
</dbReference>
<protein>
    <submittedName>
        <fullName evidence="2">Predicted protein</fullName>
    </submittedName>
</protein>
<feature type="compositionally biased region" description="Low complexity" evidence="1">
    <location>
        <begin position="540"/>
        <end position="549"/>
    </location>
</feature>
<dbReference type="InParanoid" id="E5A118"/>
<dbReference type="VEuPathDB" id="FungiDB:LEMA_P104450.1"/>
<keyword evidence="3" id="KW-1185">Reference proteome</keyword>
<evidence type="ECO:0000313" key="2">
    <source>
        <dbReference type="EMBL" id="CBX97314.1"/>
    </source>
</evidence>
<dbReference type="InterPro" id="IPR011009">
    <property type="entry name" value="Kinase-like_dom_sf"/>
</dbReference>
<dbReference type="AlphaFoldDB" id="E5A118"/>
<dbReference type="InterPro" id="IPR018800">
    <property type="entry name" value="PRCC"/>
</dbReference>
<feature type="compositionally biased region" description="Low complexity" evidence="1">
    <location>
        <begin position="741"/>
        <end position="753"/>
    </location>
</feature>
<feature type="compositionally biased region" description="Basic and acidic residues" evidence="1">
    <location>
        <begin position="610"/>
        <end position="619"/>
    </location>
</feature>